<protein>
    <submittedName>
        <fullName evidence="1">Uncharacterized protein</fullName>
    </submittedName>
</protein>
<keyword evidence="2" id="KW-1185">Reference proteome</keyword>
<dbReference type="Proteomes" id="UP001157502">
    <property type="component" value="Chromosome 36"/>
</dbReference>
<proteinExistence type="predicted"/>
<reference evidence="1" key="1">
    <citation type="submission" date="2021-05" db="EMBL/GenBank/DDBJ databases">
        <authorList>
            <person name="Pan Q."/>
            <person name="Jouanno E."/>
            <person name="Zahm M."/>
            <person name="Klopp C."/>
            <person name="Cabau C."/>
            <person name="Louis A."/>
            <person name="Berthelot C."/>
            <person name="Parey E."/>
            <person name="Roest Crollius H."/>
            <person name="Montfort J."/>
            <person name="Robinson-Rechavi M."/>
            <person name="Bouchez O."/>
            <person name="Lampietro C."/>
            <person name="Lopez Roques C."/>
            <person name="Donnadieu C."/>
            <person name="Postlethwait J."/>
            <person name="Bobe J."/>
            <person name="Dillon D."/>
            <person name="Chandos A."/>
            <person name="von Hippel F."/>
            <person name="Guiguen Y."/>
        </authorList>
    </citation>
    <scope>NUCLEOTIDE SEQUENCE</scope>
    <source>
        <strain evidence="1">YG-Jan2019</strain>
    </source>
</reference>
<gene>
    <name evidence="1" type="ORF">DPEC_G00354400</name>
</gene>
<evidence type="ECO:0000313" key="2">
    <source>
        <dbReference type="Proteomes" id="UP001157502"/>
    </source>
</evidence>
<dbReference type="EMBL" id="CM055763">
    <property type="protein sequence ID" value="KAJ7985664.1"/>
    <property type="molecule type" value="Genomic_DNA"/>
</dbReference>
<sequence length="2347" mass="260998">MDVKTVLQFAATTRVLSLFIQALLNAVIPDHVADAFSPPSAQEPRYLDPAVQWLLGGLSHWDAEHFLFIAERGYLYEHNYAFFPMFPIILRGIAEAILWPISGWLTLRGRLLLAVALGNSALFLLSVVALYGLGRVVLQDRRLALVSSLLYCLTPANVFMMAGYSESLFAALTFGGLFLLERGYTLRACLALGIATAARANGLVNAGFLLYLPLQHALSGVWQLQKDNNRHHKCLRYTCIVARFLFTASLGTAVIALPFLVFQYYGYRSFCTPSLSLDQVSPALIQLAESKGYRVPDQNAPPPLWCLRSLPFIYSHIQDVYWDVGFLRYFQLKQIPNFLLALPMATLGLVAIHMYYKANPARFQRIGLWNGGENMRPDKPTSGFYSSRVFVYVVHATVLLGFGVFCMHVQVLTRFLASSTPIPFWISAHLILLHEPLLQRRSSPTSNKQQRTPRIVYLYLPQNPIVHLLSRWKTCSIPTRWILGNYLAEIQLGWDYKFKREQKELVRKLLVMQEQGDISSEVSIPDVMEWMLYKGRSMFRHVSVGKDMSEKRVRGTGGGPVTKLPKISTQKITDKDHNHQRSSEMLRRMNGMLKKAIEEVQRDMKIERQWRLAQQLRDEKRQKFYEKVTAAQEQRTQILLEPKTALGSRIYNRRNALLEEANNSQVNHTNMLVRRPMPTKLKPIPQTKKEHFGLAPNMIEANKDSPVPGHNCNTLDQHGVGGPQPDSSVLAICGRDTYRCGSSNTDSLLSATQQLPKNDEEVMEVYPERSITTDDLYPILRNIVTIVVKEVNGILIPTMQRYQCQRGNTFCRQMSTLCHHIEDADAYCVGQQAPLHVASPPMQEKYAGDMEHLSRDQGDSRPPTALWHSSIGSPRSSVRPDCDQTNIDGTDESPDHLGGFISTSRTDFMFNELVDSMLEKNGPTTISCISKPIPVTISTGFTDLENVETTQTVRDLESLNTELAELQICHQAEDLVQSINQNIKMQLDSVDQGDFQTEVDSNMQDEDFLVQRFVETALKKLNVRFRRESSETDNFIKSQGISEPFKLKLKGISTNPVTPVLKKIVAEFGSLHEDAPLRKLLSNPCCPEASMCGARSTEVCSPVAIQMKQEVAPSGGKTDECSSHMENIKFLGHELSSENLESDLSESQIKLWSEKILPNILDKLEKLKSIPEAHTERHFPCEAQDVVNEILQTLEDHWTDISSSGPKAIDHASSSISQTLFKHASESHLYKVNAEIPDLLSTSPLKCSPIHVVSGPELAKFCGSLSKSAGSHLEERSANLKMVKERPPCITSQSCENLGIQSHVNNRDIVQRVAVEGIPLIGQDEAKCDLPEVNPQAVDTSSNNTTAPEMMSLFPDTACSSTTETCHQNHMDLLESTVEKFVLMLMNQCNLPDMLCHSDLGVIGGQSGDLELLNVSDLHISEEKPKMNTKSREGPSPLLGDVLKWNVMMSLQWNNSAQNSTRDRDTSAGKSADEKKYMRSKGVKSEPPWNSKAASLIKKSFLSTAPVKTAVHTKKELLIQATQADRNDGKPSQTAAIGHSETSIWTQRPWEPMESALKLLEPSAKMKTTLMTPEHGNIIISDLSQKQSSETAVNHIVSLTSSSSKTETNASWVSCTDFSEDLVFRILDFITNCRSPGSTSNVTTTLCSTDNPGGLMEVMVELFTCTDMGQDLQKRPKPSLTDLEKAARLVYNKMASNTGLVKTLQDAHMPRRKVVVTELANVVAQLFSEQEFNSTSLPRLNIQANDCTLRPYSDRQLTPVAFNLHSASAIEDQSQMQSQMPPYLVSSKVNYQELSMCYSNTATSSRSAVSATEKLSQMPSLKFTGRKGPKVLSVKIKKHSPRGIHITASERRFRLKEMQRETSTKVSSVEIYSESQGCRNGQSGILPLTLGLIVTTSGLFFTFDCPFLVTHLTVCIPVVGGVLFVFVVTSLLQTSFTDPGILPRALPDEAADIEKQIYTSGSSTYRPPPRTKEILINQQVVKLKYCFTCKMFRPPRTSHCSMCDNCVERFDHHCPWVGNCVGKRNYRFFYSFIVSLSFHTSFIFGCVVTHLTLRSQGGLGLVQAVQESPARYPFHNLLCRETILTLDHGSFTVVELVICFFSIWSVLGLSGFHTYLVASNLTTNEDIKGSWSSKRRAEDSGNPYTYNSVFINCCATLCAPMPPSLIDRRGFLPPEDVPPVAAVDLELPPFLAKNDTNMCTRSTKDLLERITRSSELQGMCLVGTTKTTPGQEVRAGSKSASSAEPDPPAICSGLIVNRRPSTGGSGTSSESPPTSSSGSGSDGCPTAGCLGYQGRYPDHNPCTHLSSRRQSLHSHNPAFRLASPSPSYTHSTIILGDAPEMGFVPLH</sequence>
<accession>A0ACC2F2U3</accession>
<evidence type="ECO:0000313" key="1">
    <source>
        <dbReference type="EMBL" id="KAJ7985664.1"/>
    </source>
</evidence>
<name>A0ACC2F2U3_DALPE</name>
<comment type="caution">
    <text evidence="1">The sequence shown here is derived from an EMBL/GenBank/DDBJ whole genome shotgun (WGS) entry which is preliminary data.</text>
</comment>
<organism evidence="1 2">
    <name type="scientific">Dallia pectoralis</name>
    <name type="common">Alaska blackfish</name>
    <dbReference type="NCBI Taxonomy" id="75939"/>
    <lineage>
        <taxon>Eukaryota</taxon>
        <taxon>Metazoa</taxon>
        <taxon>Chordata</taxon>
        <taxon>Craniata</taxon>
        <taxon>Vertebrata</taxon>
        <taxon>Euteleostomi</taxon>
        <taxon>Actinopterygii</taxon>
        <taxon>Neopterygii</taxon>
        <taxon>Teleostei</taxon>
        <taxon>Protacanthopterygii</taxon>
        <taxon>Esociformes</taxon>
        <taxon>Umbridae</taxon>
        <taxon>Dallia</taxon>
    </lineage>
</organism>